<keyword evidence="3" id="KW-1185">Reference proteome</keyword>
<evidence type="ECO:0000313" key="3">
    <source>
        <dbReference type="Proteomes" id="UP000074108"/>
    </source>
</evidence>
<dbReference type="STRING" id="1150625.Q75_16875"/>
<comment type="caution">
    <text evidence="2">The sequence shown here is derived from an EMBL/GenBank/DDBJ whole genome shotgun (WGS) entry which is preliminary data.</text>
</comment>
<proteinExistence type="predicted"/>
<dbReference type="EMBL" id="LDYG01000057">
    <property type="protein sequence ID" value="KUP03990.1"/>
    <property type="molecule type" value="Genomic_DNA"/>
</dbReference>
<name>A0A147K3W8_9BACI</name>
<sequence length="135" mass="15653">MRGESFDEKVKSLVREEQIPSAVRKGIDEAYERLEDQNSHKKFLGLKSIGLRPIIVFLLSIMILPTIGVIASNNVELFKDGELVMKLTTPSTEVNKWGWQELEDYKSELKPGEAILFYEVDKYPRKRFFHYNVST</sequence>
<keyword evidence="1" id="KW-0812">Transmembrane</keyword>
<feature type="transmembrane region" description="Helical" evidence="1">
    <location>
        <begin position="49"/>
        <end position="71"/>
    </location>
</feature>
<dbReference type="PATRIC" id="fig|1150625.3.peg.3545"/>
<keyword evidence="1" id="KW-0472">Membrane</keyword>
<keyword evidence="1" id="KW-1133">Transmembrane helix</keyword>
<dbReference type="AlphaFoldDB" id="A0A147K3W8"/>
<dbReference type="Proteomes" id="UP000074108">
    <property type="component" value="Unassembled WGS sequence"/>
</dbReference>
<organism evidence="2 3">
    <name type="scientific">Bacillus coahuilensis p1.1.43</name>
    <dbReference type="NCBI Taxonomy" id="1150625"/>
    <lineage>
        <taxon>Bacteria</taxon>
        <taxon>Bacillati</taxon>
        <taxon>Bacillota</taxon>
        <taxon>Bacilli</taxon>
        <taxon>Bacillales</taxon>
        <taxon>Bacillaceae</taxon>
        <taxon>Bacillus</taxon>
    </lineage>
</organism>
<dbReference type="RefSeq" id="WP_059352071.1">
    <property type="nucleotide sequence ID" value="NZ_LDYG01000057.1"/>
</dbReference>
<accession>A0A147K3W8</accession>
<reference evidence="2 3" key="1">
    <citation type="journal article" date="2016" name="Front. Microbiol.">
        <title>Microevolution Analysis of Bacillus coahuilensis Unveils Differences in Phosphorus Acquisition Strategies and Their Regulation.</title>
        <authorList>
            <person name="Gomez-Lunar Z."/>
            <person name="Hernandez-Gonzalez I."/>
            <person name="Rodriguez-Torres M.D."/>
            <person name="Souza V."/>
            <person name="Olmedo-Alvarez G."/>
        </authorList>
    </citation>
    <scope>NUCLEOTIDE SEQUENCE [LARGE SCALE GENOMIC DNA]</scope>
    <source>
        <strain evidence="3">p1.1.43</strain>
    </source>
</reference>
<protein>
    <submittedName>
        <fullName evidence="2">Uncharacterized protein</fullName>
    </submittedName>
</protein>
<gene>
    <name evidence="2" type="ORF">Q75_16875</name>
</gene>
<evidence type="ECO:0000256" key="1">
    <source>
        <dbReference type="SAM" id="Phobius"/>
    </source>
</evidence>
<evidence type="ECO:0000313" key="2">
    <source>
        <dbReference type="EMBL" id="KUP03990.1"/>
    </source>
</evidence>